<evidence type="ECO:0000256" key="1">
    <source>
        <dbReference type="SAM" id="MobiDB-lite"/>
    </source>
</evidence>
<proteinExistence type="predicted"/>
<name>A0A314LHU4_NICAT</name>
<dbReference type="SMR" id="A0A314LHU4"/>
<protein>
    <submittedName>
        <fullName evidence="2">Uncharacterized protein</fullName>
    </submittedName>
</protein>
<feature type="compositionally biased region" description="Basic and acidic residues" evidence="1">
    <location>
        <begin position="50"/>
        <end position="59"/>
    </location>
</feature>
<evidence type="ECO:0000313" key="2">
    <source>
        <dbReference type="EMBL" id="OIT40184.1"/>
    </source>
</evidence>
<feature type="region of interest" description="Disordered" evidence="1">
    <location>
        <begin position="47"/>
        <end position="66"/>
    </location>
</feature>
<reference evidence="2" key="1">
    <citation type="submission" date="2016-11" db="EMBL/GenBank/DDBJ databases">
        <title>The genome of Nicotiana attenuata.</title>
        <authorList>
            <person name="Xu S."/>
            <person name="Brockmoeller T."/>
            <person name="Gaquerel E."/>
            <person name="Navarro A."/>
            <person name="Kuhl H."/>
            <person name="Gase K."/>
            <person name="Ling Z."/>
            <person name="Zhou W."/>
            <person name="Kreitzer C."/>
            <person name="Stanke M."/>
            <person name="Tang H."/>
            <person name="Lyons E."/>
            <person name="Pandey P."/>
            <person name="Pandey S.P."/>
            <person name="Timmermann B."/>
            <person name="Baldwin I.T."/>
        </authorList>
    </citation>
    <scope>NUCLEOTIDE SEQUENCE [LARGE SCALE GENOMIC DNA]</scope>
    <source>
        <strain evidence="2">UT</strain>
    </source>
</reference>
<dbReference type="Gramene" id="OIT40184">
    <property type="protein sequence ID" value="OIT40184"/>
    <property type="gene ID" value="A4A49_34634"/>
</dbReference>
<dbReference type="AlphaFoldDB" id="A0A314LHU4"/>
<evidence type="ECO:0000313" key="3">
    <source>
        <dbReference type="Proteomes" id="UP000187609"/>
    </source>
</evidence>
<organism evidence="2 3">
    <name type="scientific">Nicotiana attenuata</name>
    <name type="common">Coyote tobacco</name>
    <dbReference type="NCBI Taxonomy" id="49451"/>
    <lineage>
        <taxon>Eukaryota</taxon>
        <taxon>Viridiplantae</taxon>
        <taxon>Streptophyta</taxon>
        <taxon>Embryophyta</taxon>
        <taxon>Tracheophyta</taxon>
        <taxon>Spermatophyta</taxon>
        <taxon>Magnoliopsida</taxon>
        <taxon>eudicotyledons</taxon>
        <taxon>Gunneridae</taxon>
        <taxon>Pentapetalae</taxon>
        <taxon>asterids</taxon>
        <taxon>lamiids</taxon>
        <taxon>Solanales</taxon>
        <taxon>Solanaceae</taxon>
        <taxon>Nicotianoideae</taxon>
        <taxon>Nicotianeae</taxon>
        <taxon>Nicotiana</taxon>
    </lineage>
</organism>
<accession>A0A314LHU4</accession>
<keyword evidence="3" id="KW-1185">Reference proteome</keyword>
<dbReference type="Proteomes" id="UP000187609">
    <property type="component" value="Unassembled WGS sequence"/>
</dbReference>
<comment type="caution">
    <text evidence="2">The sequence shown here is derived from an EMBL/GenBank/DDBJ whole genome shotgun (WGS) entry which is preliminary data.</text>
</comment>
<dbReference type="EMBL" id="MJEQ01000045">
    <property type="protein sequence ID" value="OIT40184.1"/>
    <property type="molecule type" value="Genomic_DNA"/>
</dbReference>
<gene>
    <name evidence="2" type="ORF">A4A49_34634</name>
</gene>
<sequence>MLLNPKKYGVGDEEIDIVSDIEDEDINTASDIEEDEEVDSSGSAELISVDDLHQKEKSCPKSQEVDQETCHILRRQENYKVFSIKKKLDIIQLIKASIQVGALKHPTKFKKHKDEILMMLLNSEKHSVGDEEIDSASRRWF</sequence>